<evidence type="ECO:0000256" key="2">
    <source>
        <dbReference type="ARBA" id="ARBA00008785"/>
    </source>
</evidence>
<dbReference type="EMBL" id="JACHVA010000143">
    <property type="protein sequence ID" value="MBC2604328.1"/>
    <property type="molecule type" value="Genomic_DNA"/>
</dbReference>
<dbReference type="InterPro" id="IPR046346">
    <property type="entry name" value="Aminoacid_DH-like_N_sf"/>
</dbReference>
<evidence type="ECO:0000313" key="12">
    <source>
        <dbReference type="EMBL" id="MBC2604328.1"/>
    </source>
</evidence>
<dbReference type="InterPro" id="IPR012302">
    <property type="entry name" value="Malic_NAD-bd"/>
</dbReference>
<dbReference type="PRINTS" id="PR00072">
    <property type="entry name" value="MALOXRDTASE"/>
</dbReference>
<dbReference type="InterPro" id="IPR001891">
    <property type="entry name" value="Malic_OxRdtase"/>
</dbReference>
<dbReference type="AlphaFoldDB" id="A0A7X1B2C1"/>
<dbReference type="PANTHER" id="PTHR23406">
    <property type="entry name" value="MALIC ENZYME-RELATED"/>
    <property type="match status" value="1"/>
</dbReference>
<feature type="binding site" evidence="8">
    <location>
        <position position="252"/>
    </location>
    <ligand>
        <name>a divalent metal cation</name>
        <dbReference type="ChEBI" id="CHEBI:60240"/>
    </ligand>
</feature>
<organism evidence="12 13">
    <name type="scientific">Puniceicoccus vermicola</name>
    <dbReference type="NCBI Taxonomy" id="388746"/>
    <lineage>
        <taxon>Bacteria</taxon>
        <taxon>Pseudomonadati</taxon>
        <taxon>Verrucomicrobiota</taxon>
        <taxon>Opitutia</taxon>
        <taxon>Puniceicoccales</taxon>
        <taxon>Puniceicoccaceae</taxon>
        <taxon>Puniceicoccus</taxon>
    </lineage>
</organism>
<dbReference type="Proteomes" id="UP000525652">
    <property type="component" value="Unassembled WGS sequence"/>
</dbReference>
<dbReference type="FunFam" id="3.40.50.10380:FF:000001">
    <property type="entry name" value="NAD-dependent malic enzyme"/>
    <property type="match status" value="1"/>
</dbReference>
<dbReference type="Gene3D" id="3.40.50.10380">
    <property type="entry name" value="Malic enzyme, N-terminal domain"/>
    <property type="match status" value="1"/>
</dbReference>
<sequence>MKNLGNTSKTLSPIGLYDLPSGPALMDQPLLNKGTSFTKAEQDALGLRGLLPPRIFSMEEQLERSLAQFRGKTSPLEKYIFLVSLQHRNETLFYRLLLDHLEEMMPIIYTPTVGEACLEYSGIFRSPRGLWITIEDKGKIESVLRNWPRRGVRLIVVTDGERILGLGDLGALGMGIPIGKLALYTTCAGVHPYYCLPITIDVGTNSERLRGDPMYIGMNHERTRGDVYNDFMEEFVNAVRKVFPGCLLQFEDFGNANAFHLLEKNRDRICCFNDDIQGTAAVALAGIIASARLTGAPIEKEKLLFLGAGEAGTGIAELFVSALESHGIDREAARRQCWFVDSKGLLVRDRGDKLPDHKKPFAHEGEHLPDLLSAVKHLKPTTLIGVAGVGGAFNQDVVEAMCASNERPVIFALSNPTSSAECTAEEAYKWSRGKAVFASGSPFSPVTYDGQTFEPGQGNNVYIFPGVGLGALACGSTRVTHSMFLAAAEALAEAVQDSDLACGRVYPNLKGIRRVSLDIAIAVAEEAWDLGLAQVPKPEDVETFIQEQMFEPEYRDYFCEE</sequence>
<comment type="cofactor">
    <cofactor evidence="8">
        <name>Mg(2+)</name>
        <dbReference type="ChEBI" id="CHEBI:18420"/>
    </cofactor>
    <cofactor evidence="8">
        <name>Mn(2+)</name>
        <dbReference type="ChEBI" id="CHEBI:29035"/>
    </cofactor>
    <text evidence="8">Divalent metal cations. Prefers magnesium or manganese.</text>
</comment>
<evidence type="ECO:0000256" key="9">
    <source>
        <dbReference type="RuleBase" id="RU003427"/>
    </source>
</evidence>
<dbReference type="Gene3D" id="3.40.50.720">
    <property type="entry name" value="NAD(P)-binding Rossmann-like Domain"/>
    <property type="match status" value="1"/>
</dbReference>
<accession>A0A7X1B2C1</accession>
<protein>
    <submittedName>
        <fullName evidence="12">NAD-dependent malic enzyme</fullName>
    </submittedName>
</protein>
<keyword evidence="5" id="KW-0520">NAD</keyword>
<evidence type="ECO:0000256" key="1">
    <source>
        <dbReference type="ARBA" id="ARBA00001936"/>
    </source>
</evidence>
<evidence type="ECO:0000256" key="7">
    <source>
        <dbReference type="PIRSR" id="PIRSR000106-2"/>
    </source>
</evidence>
<dbReference type="CDD" id="cd05312">
    <property type="entry name" value="NAD_bind_1_malic_enz"/>
    <property type="match status" value="1"/>
</dbReference>
<dbReference type="GO" id="GO:0004473">
    <property type="term" value="F:malate dehydrogenase (decarboxylating) (NADP+) activity"/>
    <property type="evidence" value="ECO:0007669"/>
    <property type="project" value="TreeGrafter"/>
</dbReference>
<dbReference type="PROSITE" id="PS00331">
    <property type="entry name" value="MALIC_ENZYMES"/>
    <property type="match status" value="1"/>
</dbReference>
<reference evidence="12 13" key="1">
    <citation type="submission" date="2020-07" db="EMBL/GenBank/DDBJ databases">
        <authorList>
            <person name="Feng X."/>
        </authorList>
    </citation>
    <scope>NUCLEOTIDE SEQUENCE [LARGE SCALE GENOMIC DNA]</scope>
    <source>
        <strain evidence="12 13">JCM14086</strain>
    </source>
</reference>
<dbReference type="SMART" id="SM00919">
    <property type="entry name" value="Malic_M"/>
    <property type="match status" value="1"/>
</dbReference>
<feature type="binding site" evidence="8">
    <location>
        <position position="275"/>
    </location>
    <ligand>
        <name>a divalent metal cation</name>
        <dbReference type="ChEBI" id="CHEBI:60240"/>
    </ligand>
</feature>
<keyword evidence="13" id="KW-1185">Reference proteome</keyword>
<dbReference type="InterPro" id="IPR036291">
    <property type="entry name" value="NAD(P)-bd_dom_sf"/>
</dbReference>
<proteinExistence type="inferred from homology"/>
<feature type="domain" description="Malic enzyme N-terminal" evidence="11">
    <location>
        <begin position="86"/>
        <end position="266"/>
    </location>
</feature>
<feature type="binding site" evidence="7">
    <location>
        <position position="459"/>
    </location>
    <ligand>
        <name>(S)-malate</name>
        <dbReference type="ChEBI" id="CHEBI:15589"/>
    </ligand>
</feature>
<evidence type="ECO:0000256" key="3">
    <source>
        <dbReference type="ARBA" id="ARBA00022723"/>
    </source>
</evidence>
<dbReference type="InterPro" id="IPR037062">
    <property type="entry name" value="Malic_N_dom_sf"/>
</dbReference>
<comment type="cofactor">
    <cofactor evidence="1">
        <name>Mn(2+)</name>
        <dbReference type="ChEBI" id="CHEBI:29035"/>
    </cofactor>
</comment>
<dbReference type="RefSeq" id="WP_185694941.1">
    <property type="nucleotide sequence ID" value="NZ_JACHVA010000143.1"/>
</dbReference>
<comment type="caution">
    <text evidence="12">The sequence shown here is derived from an EMBL/GenBank/DDBJ whole genome shotgun (WGS) entry which is preliminary data.</text>
</comment>
<name>A0A7X1B2C1_9BACT</name>
<feature type="active site" description="Proton donor" evidence="6">
    <location>
        <position position="109"/>
    </location>
</feature>
<dbReference type="FunFam" id="3.40.50.720:FF:000060">
    <property type="entry name" value="Malic enzyme"/>
    <property type="match status" value="1"/>
</dbReference>
<evidence type="ECO:0000259" key="10">
    <source>
        <dbReference type="SMART" id="SM00919"/>
    </source>
</evidence>
<dbReference type="PIRSF" id="PIRSF000106">
    <property type="entry name" value="ME"/>
    <property type="match status" value="1"/>
</dbReference>
<dbReference type="SMART" id="SM01274">
    <property type="entry name" value="malic"/>
    <property type="match status" value="1"/>
</dbReference>
<dbReference type="GO" id="GO:0006108">
    <property type="term" value="P:malate metabolic process"/>
    <property type="evidence" value="ECO:0007669"/>
    <property type="project" value="TreeGrafter"/>
</dbReference>
<dbReference type="InterPro" id="IPR012301">
    <property type="entry name" value="Malic_N_dom"/>
</dbReference>
<feature type="binding site" evidence="8">
    <location>
        <position position="251"/>
    </location>
    <ligand>
        <name>a divalent metal cation</name>
        <dbReference type="ChEBI" id="CHEBI:60240"/>
    </ligand>
</feature>
<feature type="active site" description="Proton acceptor" evidence="6">
    <location>
        <position position="180"/>
    </location>
</feature>
<dbReference type="PANTHER" id="PTHR23406:SF90">
    <property type="entry name" value="MALIC ENZYME-RELATED"/>
    <property type="match status" value="1"/>
</dbReference>
<evidence type="ECO:0000256" key="4">
    <source>
        <dbReference type="ARBA" id="ARBA00023002"/>
    </source>
</evidence>
<evidence type="ECO:0000259" key="11">
    <source>
        <dbReference type="SMART" id="SM01274"/>
    </source>
</evidence>
<dbReference type="Pfam" id="PF00390">
    <property type="entry name" value="malic"/>
    <property type="match status" value="1"/>
</dbReference>
<gene>
    <name evidence="12" type="ORF">H5P30_21320</name>
</gene>
<dbReference type="GO" id="GO:0051287">
    <property type="term" value="F:NAD binding"/>
    <property type="evidence" value="ECO:0007669"/>
    <property type="project" value="InterPro"/>
</dbReference>
<dbReference type="SUPFAM" id="SSF53223">
    <property type="entry name" value="Aminoacid dehydrogenase-like, N-terminal domain"/>
    <property type="match status" value="1"/>
</dbReference>
<feature type="binding site" evidence="7">
    <location>
        <position position="162"/>
    </location>
    <ligand>
        <name>(S)-malate</name>
        <dbReference type="ChEBI" id="CHEBI:15589"/>
    </ligand>
</feature>
<evidence type="ECO:0000256" key="6">
    <source>
        <dbReference type="PIRSR" id="PIRSR000106-1"/>
    </source>
</evidence>
<dbReference type="NCBIfam" id="NF010052">
    <property type="entry name" value="PRK13529.1"/>
    <property type="match status" value="1"/>
</dbReference>
<feature type="domain" description="Malic enzyme NAD-binding" evidence="10">
    <location>
        <begin position="276"/>
        <end position="528"/>
    </location>
</feature>
<evidence type="ECO:0000313" key="13">
    <source>
        <dbReference type="Proteomes" id="UP000525652"/>
    </source>
</evidence>
<feature type="binding site" evidence="7">
    <location>
        <position position="415"/>
    </location>
    <ligand>
        <name>(S)-malate</name>
        <dbReference type="ChEBI" id="CHEBI:15589"/>
    </ligand>
</feature>
<keyword evidence="3 8" id="KW-0479">Metal-binding</keyword>
<comment type="similarity">
    <text evidence="2 9">Belongs to the malic enzymes family.</text>
</comment>
<dbReference type="Pfam" id="PF03949">
    <property type="entry name" value="Malic_M"/>
    <property type="match status" value="1"/>
</dbReference>
<dbReference type="InterPro" id="IPR015884">
    <property type="entry name" value="Malic_enzyme_CS"/>
</dbReference>
<dbReference type="GO" id="GO:0046872">
    <property type="term" value="F:metal ion binding"/>
    <property type="evidence" value="ECO:0007669"/>
    <property type="project" value="UniProtKB-KW"/>
</dbReference>
<evidence type="ECO:0000256" key="8">
    <source>
        <dbReference type="PIRSR" id="PIRSR000106-3"/>
    </source>
</evidence>
<evidence type="ECO:0000256" key="5">
    <source>
        <dbReference type="ARBA" id="ARBA00023027"/>
    </source>
</evidence>
<dbReference type="SUPFAM" id="SSF51735">
    <property type="entry name" value="NAD(P)-binding Rossmann-fold domains"/>
    <property type="match status" value="1"/>
</dbReference>
<keyword evidence="4" id="KW-0560">Oxidoreductase</keyword>